<dbReference type="PANTHER" id="PTHR43798">
    <property type="entry name" value="MONOACYLGLYCEROL LIPASE"/>
    <property type="match status" value="1"/>
</dbReference>
<reference evidence="4 5" key="1">
    <citation type="submission" date="2024-09" db="EMBL/GenBank/DDBJ databases">
        <authorList>
            <person name="Salinas-Garcia M.A."/>
            <person name="Prieme A."/>
        </authorList>
    </citation>
    <scope>NUCLEOTIDE SEQUENCE [LARGE SCALE GENOMIC DNA]</scope>
    <source>
        <strain evidence="4 5">DSM 21081</strain>
    </source>
</reference>
<dbReference type="RefSeq" id="WP_373972113.1">
    <property type="nucleotide sequence ID" value="NZ_JBHDLJ010000007.1"/>
</dbReference>
<evidence type="ECO:0000313" key="4">
    <source>
        <dbReference type="EMBL" id="MFB0834938.1"/>
    </source>
</evidence>
<evidence type="ECO:0000256" key="2">
    <source>
        <dbReference type="SAM" id="MobiDB-lite"/>
    </source>
</evidence>
<comment type="caution">
    <text evidence="4">The sequence shown here is derived from an EMBL/GenBank/DDBJ whole genome shotgun (WGS) entry which is preliminary data.</text>
</comment>
<protein>
    <submittedName>
        <fullName evidence="4">Alpha/beta fold hydrolase</fullName>
    </submittedName>
</protein>
<dbReference type="InterPro" id="IPR000073">
    <property type="entry name" value="AB_hydrolase_1"/>
</dbReference>
<evidence type="ECO:0000256" key="1">
    <source>
        <dbReference type="ARBA" id="ARBA00022801"/>
    </source>
</evidence>
<feature type="domain" description="AB hydrolase-1" evidence="3">
    <location>
        <begin position="38"/>
        <end position="255"/>
    </location>
</feature>
<accession>A0ABV4US10</accession>
<keyword evidence="1 4" id="KW-0378">Hydrolase</keyword>
<gene>
    <name evidence="4" type="ORF">ACETWP_10095</name>
</gene>
<dbReference type="Pfam" id="PF12697">
    <property type="entry name" value="Abhydrolase_6"/>
    <property type="match status" value="1"/>
</dbReference>
<evidence type="ECO:0000259" key="3">
    <source>
        <dbReference type="Pfam" id="PF12697"/>
    </source>
</evidence>
<keyword evidence="5" id="KW-1185">Reference proteome</keyword>
<dbReference type="EMBL" id="JBHDLJ010000007">
    <property type="protein sequence ID" value="MFB0834938.1"/>
    <property type="molecule type" value="Genomic_DNA"/>
</dbReference>
<dbReference type="SUPFAM" id="SSF53474">
    <property type="entry name" value="alpha/beta-Hydrolases"/>
    <property type="match status" value="1"/>
</dbReference>
<dbReference type="InterPro" id="IPR050266">
    <property type="entry name" value="AB_hydrolase_sf"/>
</dbReference>
<feature type="region of interest" description="Disordered" evidence="2">
    <location>
        <begin position="1"/>
        <end position="30"/>
    </location>
</feature>
<dbReference type="PANTHER" id="PTHR43798:SF31">
    <property type="entry name" value="AB HYDROLASE SUPERFAMILY PROTEIN YCLE"/>
    <property type="match status" value="1"/>
</dbReference>
<evidence type="ECO:0000313" key="5">
    <source>
        <dbReference type="Proteomes" id="UP001575652"/>
    </source>
</evidence>
<dbReference type="Proteomes" id="UP001575652">
    <property type="component" value="Unassembled WGS sequence"/>
</dbReference>
<dbReference type="InterPro" id="IPR029058">
    <property type="entry name" value="AB_hydrolase_fold"/>
</dbReference>
<dbReference type="GO" id="GO:0016787">
    <property type="term" value="F:hydrolase activity"/>
    <property type="evidence" value="ECO:0007669"/>
    <property type="project" value="UniProtKB-KW"/>
</dbReference>
<dbReference type="Gene3D" id="3.40.50.1820">
    <property type="entry name" value="alpha/beta hydrolase"/>
    <property type="match status" value="1"/>
</dbReference>
<proteinExistence type="predicted"/>
<name>A0ABV4US10_9MICC</name>
<sequence length="277" mass="30257">MTRSAVRAAAADRPDPGSYPEIHPPVRRRPDGAPARTLLFLHGGNVANWMWDPQVKGFPDYRVFTPHLPGFGARAAEDWAGLESAADDVAAFVADQVEEGGVHVVGLSLGGVVALRLMARHPELVDSALVSGVPARGIDAAARQLARLQVRLWGREWFWRFQAGAFGIPPDDRRLFADHGITIRAENARRMMAEVYAGGLPAGLGSYAGPVLAVAGSREPPVVRRSFPDIRAALPQADFRLAPAMHHQWSIEDPLLFNSMVRMWVERGRAHPRLLPA</sequence>
<dbReference type="PRINTS" id="PR00111">
    <property type="entry name" value="ABHYDROLASE"/>
</dbReference>
<organism evidence="4 5">
    <name type="scientific">Arthrobacter halodurans</name>
    <dbReference type="NCBI Taxonomy" id="516699"/>
    <lineage>
        <taxon>Bacteria</taxon>
        <taxon>Bacillati</taxon>
        <taxon>Actinomycetota</taxon>
        <taxon>Actinomycetes</taxon>
        <taxon>Micrococcales</taxon>
        <taxon>Micrococcaceae</taxon>
        <taxon>Arthrobacter</taxon>
    </lineage>
</organism>